<dbReference type="RefSeq" id="WP_245439466.1">
    <property type="nucleotide sequence ID" value="NZ_BJYU01000018.1"/>
</dbReference>
<dbReference type="Proteomes" id="UP000321085">
    <property type="component" value="Unassembled WGS sequence"/>
</dbReference>
<name>A0A512BPT9_9HYPH</name>
<feature type="chain" id="PRO_5021764354" description="Phosphodiester glycosidase domain-containing protein" evidence="1">
    <location>
        <begin position="26"/>
        <end position="249"/>
    </location>
</feature>
<dbReference type="EMBL" id="BJYU01000018">
    <property type="protein sequence ID" value="GEO13966.1"/>
    <property type="molecule type" value="Genomic_DNA"/>
</dbReference>
<evidence type="ECO:0000259" key="2">
    <source>
        <dbReference type="Pfam" id="PF09992"/>
    </source>
</evidence>
<feature type="domain" description="Phosphodiester glycosidase" evidence="2">
    <location>
        <begin position="78"/>
        <end position="244"/>
    </location>
</feature>
<sequence>MAHLLRTLMLLTALLSVAVPGEVLAQAASCNTLRHAEKEFAVCTVDMRRHDVKLFWKGADGQPFGSFDGLLSSSSGSGLVLAMNAGMYHEDLSPVGLYVENGQQLKAASTAGGPGNFHMKPNGVFFVSRGRAGVLETSRYLQQRPRAEFATQSGPMLVINGRIHPKISQQGTSRKIRNGVGVQNPNTAVFAISNEPVTFYEFASLFRDALNCPNALFLDGSISSLYAPQLNRKDGLLPIGPIIGVVARP</sequence>
<evidence type="ECO:0000256" key="1">
    <source>
        <dbReference type="SAM" id="SignalP"/>
    </source>
</evidence>
<dbReference type="InterPro" id="IPR018711">
    <property type="entry name" value="NAGPA"/>
</dbReference>
<evidence type="ECO:0000313" key="4">
    <source>
        <dbReference type="Proteomes" id="UP000321085"/>
    </source>
</evidence>
<reference evidence="3 4" key="1">
    <citation type="submission" date="2019-07" db="EMBL/GenBank/DDBJ databases">
        <title>Whole genome shotgun sequence of Microvirga aerophila NBRC 106136.</title>
        <authorList>
            <person name="Hosoyama A."/>
            <person name="Uohara A."/>
            <person name="Ohji S."/>
            <person name="Ichikawa N."/>
        </authorList>
    </citation>
    <scope>NUCLEOTIDE SEQUENCE [LARGE SCALE GENOMIC DNA]</scope>
    <source>
        <strain evidence="3 4">NBRC 106136</strain>
    </source>
</reference>
<keyword evidence="1" id="KW-0732">Signal</keyword>
<evidence type="ECO:0000313" key="3">
    <source>
        <dbReference type="EMBL" id="GEO13966.1"/>
    </source>
</evidence>
<dbReference type="AlphaFoldDB" id="A0A512BPT9"/>
<proteinExistence type="predicted"/>
<protein>
    <recommendedName>
        <fullName evidence="2">Phosphodiester glycosidase domain-containing protein</fullName>
    </recommendedName>
</protein>
<comment type="caution">
    <text evidence="3">The sequence shown here is derived from an EMBL/GenBank/DDBJ whole genome shotgun (WGS) entry which is preliminary data.</text>
</comment>
<organism evidence="3 4">
    <name type="scientific">Microvirga aerophila</name>
    <dbReference type="NCBI Taxonomy" id="670291"/>
    <lineage>
        <taxon>Bacteria</taxon>
        <taxon>Pseudomonadati</taxon>
        <taxon>Pseudomonadota</taxon>
        <taxon>Alphaproteobacteria</taxon>
        <taxon>Hyphomicrobiales</taxon>
        <taxon>Methylobacteriaceae</taxon>
        <taxon>Microvirga</taxon>
    </lineage>
</organism>
<gene>
    <name evidence="3" type="ORF">MAE02_16620</name>
</gene>
<dbReference type="Pfam" id="PF09992">
    <property type="entry name" value="NAGPA"/>
    <property type="match status" value="1"/>
</dbReference>
<feature type="signal peptide" evidence="1">
    <location>
        <begin position="1"/>
        <end position="25"/>
    </location>
</feature>
<accession>A0A512BPT9</accession>
<keyword evidence="4" id="KW-1185">Reference proteome</keyword>